<dbReference type="Pfam" id="PF21199">
    <property type="entry name" value="LAMININ_IV_B"/>
    <property type="match status" value="1"/>
</dbReference>
<sequence length="325" mass="35295">MTSLSQLVLLPKYSELPGFVGMDPVAVHHRDEMMRYMCLDSFMMASMPMLAEMCVRLICSISAIMHDKALHCQCDPQGSISSVCEKVGGQCQCKSNVIGQRCNQCAPDYYGFGPNGCSPCSCNPEGSILSMCDQTTGQCQCRSGARGRQCDACHPQHWGFPNCRPCQCNGHSEECDPQTGTCVNCRDNTCGHHCERCSDGYYGDPVLGSGAQCRPCPCPDYPGGDNYHGVSCHADLDSNQIVCYCNTGYSGSRCDKCAPGYYGNPQVAGGKCWPCRCNNNIDVTDPGSCHPHTGQCLKCLYNTDGDHCEACKAGYYGNPLLRDCR</sequence>
<keyword evidence="5" id="KW-0677">Repeat</keyword>
<evidence type="ECO:0000256" key="12">
    <source>
        <dbReference type="PROSITE-ProRule" id="PRU00460"/>
    </source>
</evidence>
<dbReference type="FunFam" id="2.10.25.10:FF:000280">
    <property type="entry name" value="Laminin subunit beta 4"/>
    <property type="match status" value="1"/>
</dbReference>
<dbReference type="GO" id="GO:0043256">
    <property type="term" value="C:laminin complex"/>
    <property type="evidence" value="ECO:0007669"/>
    <property type="project" value="TreeGrafter"/>
</dbReference>
<feature type="domain" description="Laminin IV type B" evidence="14">
    <location>
        <begin position="1"/>
        <end position="66"/>
    </location>
</feature>
<dbReference type="InterPro" id="IPR002049">
    <property type="entry name" value="LE_dom"/>
</dbReference>
<comment type="caution">
    <text evidence="15">The sequence shown here is derived from an EMBL/GenBank/DDBJ whole genome shotgun (WGS) entry which is preliminary data.</text>
</comment>
<feature type="domain" description="Laminin EGF-like" evidence="13">
    <location>
        <begin position="120"/>
        <end position="165"/>
    </location>
</feature>
<dbReference type="SUPFAM" id="SSF57196">
    <property type="entry name" value="EGF/Laminin"/>
    <property type="match status" value="5"/>
</dbReference>
<evidence type="ECO:0000256" key="2">
    <source>
        <dbReference type="ARBA" id="ARBA00022525"/>
    </source>
</evidence>
<dbReference type="FunFam" id="2.10.25.10:FF:000011">
    <property type="entry name" value="Cadherin EGF LAG seven-pass G-type receptor"/>
    <property type="match status" value="1"/>
</dbReference>
<dbReference type="PRINTS" id="PR00011">
    <property type="entry name" value="EGFLAMININ"/>
</dbReference>
<dbReference type="FunFam" id="2.10.25.10:FF:000130">
    <property type="entry name" value="Laminin subunit beta 1"/>
    <property type="match status" value="1"/>
</dbReference>
<evidence type="ECO:0000259" key="13">
    <source>
        <dbReference type="PROSITE" id="PS50027"/>
    </source>
</evidence>
<dbReference type="Pfam" id="PF24973">
    <property type="entry name" value="EGF_LMN_ATRN"/>
    <property type="match status" value="1"/>
</dbReference>
<evidence type="ECO:0000256" key="9">
    <source>
        <dbReference type="ARBA" id="ARBA00023157"/>
    </source>
</evidence>
<proteinExistence type="predicted"/>
<dbReference type="PROSITE" id="PS01248">
    <property type="entry name" value="EGF_LAM_1"/>
    <property type="match status" value="4"/>
</dbReference>
<feature type="disulfide bond" evidence="12">
    <location>
        <begin position="93"/>
        <end position="102"/>
    </location>
</feature>
<dbReference type="InterPro" id="IPR000742">
    <property type="entry name" value="EGF"/>
</dbReference>
<name>A0A401QA21_SCYTO</name>
<feature type="domain" description="Laminin EGF-like" evidence="13">
    <location>
        <begin position="275"/>
        <end position="325"/>
    </location>
</feature>
<feature type="disulfide bond" evidence="12">
    <location>
        <begin position="74"/>
        <end position="91"/>
    </location>
</feature>
<dbReference type="Gene3D" id="2.10.25.10">
    <property type="entry name" value="Laminin"/>
    <property type="match status" value="5"/>
</dbReference>
<dbReference type="SMART" id="SM00180">
    <property type="entry name" value="EGF_Lam"/>
    <property type="match status" value="5"/>
</dbReference>
<dbReference type="PROSITE" id="PS00022">
    <property type="entry name" value="EGF_1"/>
    <property type="match status" value="1"/>
</dbReference>
<dbReference type="GO" id="GO:0034446">
    <property type="term" value="P:substrate adhesion-dependent cell spreading"/>
    <property type="evidence" value="ECO:0007669"/>
    <property type="project" value="TreeGrafter"/>
</dbReference>
<gene>
    <name evidence="15" type="ORF">scyTo_0021962</name>
</gene>
<keyword evidence="16" id="KW-1185">Reference proteome</keyword>
<feature type="disulfide bond" evidence="12">
    <location>
        <begin position="72"/>
        <end position="84"/>
    </location>
</feature>
<feature type="disulfide bond" evidence="12">
    <location>
        <begin position="185"/>
        <end position="194"/>
    </location>
</feature>
<dbReference type="AlphaFoldDB" id="A0A401QA21"/>
<dbReference type="PROSITE" id="PS51116">
    <property type="entry name" value="LAMININ_IVB"/>
    <property type="match status" value="1"/>
</dbReference>
<evidence type="ECO:0000256" key="6">
    <source>
        <dbReference type="ARBA" id="ARBA00022869"/>
    </source>
</evidence>
<dbReference type="CDD" id="cd00055">
    <property type="entry name" value="EGF_Lam"/>
    <property type="match status" value="5"/>
</dbReference>
<evidence type="ECO:0000256" key="8">
    <source>
        <dbReference type="ARBA" id="ARBA00023054"/>
    </source>
</evidence>
<feature type="domain" description="Laminin EGF-like" evidence="13">
    <location>
        <begin position="166"/>
        <end position="215"/>
    </location>
</feature>
<dbReference type="InterPro" id="IPR056863">
    <property type="entry name" value="LMN_ATRN_NET-like_EGF"/>
</dbReference>
<feature type="disulfide bond" evidence="12">
    <location>
        <begin position="299"/>
        <end position="308"/>
    </location>
</feature>
<dbReference type="PANTHER" id="PTHR10574">
    <property type="entry name" value="NETRIN/LAMININ-RELATED"/>
    <property type="match status" value="1"/>
</dbReference>
<evidence type="ECO:0000256" key="3">
    <source>
        <dbReference type="ARBA" id="ARBA00022530"/>
    </source>
</evidence>
<evidence type="ECO:0000256" key="4">
    <source>
        <dbReference type="ARBA" id="ARBA00022729"/>
    </source>
</evidence>
<keyword evidence="6" id="KW-0084">Basement membrane</keyword>
<dbReference type="PANTHER" id="PTHR10574:SF197">
    <property type="entry name" value="LAMININ SUBUNIT BETA-1 ISOFORM X1"/>
    <property type="match status" value="1"/>
</dbReference>
<dbReference type="STRING" id="75743.A0A401QA21"/>
<comment type="caution">
    <text evidence="12">Lacks conserved residue(s) required for the propagation of feature annotation.</text>
</comment>
<keyword evidence="4" id="KW-0732">Signal</keyword>
<dbReference type="GO" id="GO:0070831">
    <property type="term" value="P:basement membrane assembly"/>
    <property type="evidence" value="ECO:0007669"/>
    <property type="project" value="TreeGrafter"/>
</dbReference>
<evidence type="ECO:0000259" key="14">
    <source>
        <dbReference type="PROSITE" id="PS51116"/>
    </source>
</evidence>
<keyword evidence="11 12" id="KW-0424">Laminin EGF-like domain</keyword>
<keyword evidence="2" id="KW-0964">Secreted</keyword>
<evidence type="ECO:0000313" key="16">
    <source>
        <dbReference type="Proteomes" id="UP000288216"/>
    </source>
</evidence>
<keyword evidence="7" id="KW-0130">Cell adhesion</keyword>
<dbReference type="GO" id="GO:0007411">
    <property type="term" value="P:axon guidance"/>
    <property type="evidence" value="ECO:0007669"/>
    <property type="project" value="TreeGrafter"/>
</dbReference>
<evidence type="ECO:0000313" key="15">
    <source>
        <dbReference type="EMBL" id="GCB82233.1"/>
    </source>
</evidence>
<dbReference type="Proteomes" id="UP000288216">
    <property type="component" value="Unassembled WGS sequence"/>
</dbReference>
<organism evidence="15 16">
    <name type="scientific">Scyliorhinus torazame</name>
    <name type="common">Cloudy catshark</name>
    <name type="synonym">Catulus torazame</name>
    <dbReference type="NCBI Taxonomy" id="75743"/>
    <lineage>
        <taxon>Eukaryota</taxon>
        <taxon>Metazoa</taxon>
        <taxon>Chordata</taxon>
        <taxon>Craniata</taxon>
        <taxon>Vertebrata</taxon>
        <taxon>Chondrichthyes</taxon>
        <taxon>Elasmobranchii</taxon>
        <taxon>Galeomorphii</taxon>
        <taxon>Galeoidea</taxon>
        <taxon>Carcharhiniformes</taxon>
        <taxon>Scyliorhinidae</taxon>
        <taxon>Scyliorhinus</taxon>
    </lineage>
</organism>
<evidence type="ECO:0000256" key="11">
    <source>
        <dbReference type="ARBA" id="ARBA00023292"/>
    </source>
</evidence>
<evidence type="ECO:0000256" key="5">
    <source>
        <dbReference type="ARBA" id="ARBA00022737"/>
    </source>
</evidence>
<dbReference type="InterPro" id="IPR050440">
    <property type="entry name" value="Laminin/Netrin_ECM"/>
</dbReference>
<comment type="subcellular location">
    <subcellularLocation>
        <location evidence="1">Secreted</location>
        <location evidence="1">Extracellular space</location>
        <location evidence="1">Extracellular matrix</location>
        <location evidence="1">Basement membrane</location>
    </subcellularLocation>
</comment>
<dbReference type="PROSITE" id="PS50027">
    <property type="entry name" value="EGF_LAM_2"/>
    <property type="match status" value="4"/>
</dbReference>
<reference evidence="15 16" key="1">
    <citation type="journal article" date="2018" name="Nat. Ecol. Evol.">
        <title>Shark genomes provide insights into elasmobranch evolution and the origin of vertebrates.</title>
        <authorList>
            <person name="Hara Y"/>
            <person name="Yamaguchi K"/>
            <person name="Onimaru K"/>
            <person name="Kadota M"/>
            <person name="Koyanagi M"/>
            <person name="Keeley SD"/>
            <person name="Tatsumi K"/>
            <person name="Tanaka K"/>
            <person name="Motone F"/>
            <person name="Kageyama Y"/>
            <person name="Nozu R"/>
            <person name="Adachi N"/>
            <person name="Nishimura O"/>
            <person name="Nakagawa R"/>
            <person name="Tanegashima C"/>
            <person name="Kiyatake I"/>
            <person name="Matsumoto R"/>
            <person name="Murakumo K"/>
            <person name="Nishida K"/>
            <person name="Terakita A"/>
            <person name="Kuratani S"/>
            <person name="Sato K"/>
            <person name="Hyodo S Kuraku.S."/>
        </authorList>
    </citation>
    <scope>NUCLEOTIDE SEQUENCE [LARGE SCALE GENOMIC DNA]</scope>
</reference>
<feature type="domain" description="Laminin EGF-like" evidence="13">
    <location>
        <begin position="72"/>
        <end position="119"/>
    </location>
</feature>
<feature type="disulfide bond" evidence="12">
    <location>
        <begin position="141"/>
        <end position="150"/>
    </location>
</feature>
<evidence type="ECO:0000256" key="1">
    <source>
        <dbReference type="ARBA" id="ARBA00004302"/>
    </source>
</evidence>
<protein>
    <recommendedName>
        <fullName evidence="17">Laminin EGF-like domain-containing protein</fullName>
    </recommendedName>
</protein>
<dbReference type="EMBL" id="BFAA01020671">
    <property type="protein sequence ID" value="GCB82233.1"/>
    <property type="molecule type" value="Genomic_DNA"/>
</dbReference>
<accession>A0A401QA21</accession>
<dbReference type="GO" id="GO:0016477">
    <property type="term" value="P:cell migration"/>
    <property type="evidence" value="ECO:0007669"/>
    <property type="project" value="TreeGrafter"/>
</dbReference>
<keyword evidence="10" id="KW-0325">Glycoprotein</keyword>
<evidence type="ECO:0000256" key="7">
    <source>
        <dbReference type="ARBA" id="ARBA00022889"/>
    </source>
</evidence>
<dbReference type="InterPro" id="IPR013015">
    <property type="entry name" value="Laminin_IV_B"/>
</dbReference>
<dbReference type="Pfam" id="PF00053">
    <property type="entry name" value="EGF_laminin"/>
    <property type="match status" value="4"/>
</dbReference>
<keyword evidence="8" id="KW-0175">Coiled coil</keyword>
<evidence type="ECO:0000256" key="10">
    <source>
        <dbReference type="ARBA" id="ARBA00023180"/>
    </source>
</evidence>
<dbReference type="FunFam" id="2.10.25.10:FF:000065">
    <property type="entry name" value="Laminin subunit beta 1"/>
    <property type="match status" value="1"/>
</dbReference>
<dbReference type="OMA" id="CGHHCER"/>
<evidence type="ECO:0008006" key="17">
    <source>
        <dbReference type="Google" id="ProtNLM"/>
    </source>
</evidence>
<keyword evidence="3" id="KW-0272">Extracellular matrix</keyword>
<dbReference type="GO" id="GO:0009887">
    <property type="term" value="P:animal organ morphogenesis"/>
    <property type="evidence" value="ECO:0007669"/>
    <property type="project" value="TreeGrafter"/>
</dbReference>
<dbReference type="OrthoDB" id="8545473at2759"/>
<dbReference type="GO" id="GO:0009888">
    <property type="term" value="P:tissue development"/>
    <property type="evidence" value="ECO:0007669"/>
    <property type="project" value="TreeGrafter"/>
</dbReference>
<dbReference type="FunFam" id="2.10.25.10:FF:000138">
    <property type="entry name" value="Laminin subunit beta 1"/>
    <property type="match status" value="1"/>
</dbReference>
<feature type="non-terminal residue" evidence="15">
    <location>
        <position position="325"/>
    </location>
</feature>
<feature type="disulfide bond" evidence="12">
    <location>
        <begin position="122"/>
        <end position="139"/>
    </location>
</feature>
<keyword evidence="9 12" id="KW-1015">Disulfide bond</keyword>
<feature type="disulfide bond" evidence="12">
    <location>
        <begin position="120"/>
        <end position="132"/>
    </location>
</feature>